<evidence type="ECO:0000313" key="2">
    <source>
        <dbReference type="Proteomes" id="UP000243438"/>
    </source>
</evidence>
<dbReference type="Proteomes" id="UP000243438">
    <property type="component" value="Unassembled WGS sequence"/>
</dbReference>
<dbReference type="EMBL" id="JFBS01000001">
    <property type="protein sequence ID" value="EXG77711.1"/>
    <property type="molecule type" value="Genomic_DNA"/>
</dbReference>
<proteinExistence type="predicted"/>
<keyword evidence="2" id="KW-1185">Reference proteome</keyword>
<gene>
    <name evidence="1" type="ORF">XylorDRAFT_0055</name>
</gene>
<sequence length="46" mass="5809">MYYYVHLVESYVIGNKYFIEHFMYDVTIYERLLFMSDNEQSVHYRT</sequence>
<accession>A0ABN0RTZ2</accession>
<reference evidence="1" key="1">
    <citation type="submission" date="2013-07" db="EMBL/GenBank/DDBJ databases">
        <authorList>
            <consortium name="DOE Joint Genome Institute"/>
            <person name="Anderson I."/>
            <person name="Huntemann M."/>
            <person name="Han J."/>
            <person name="Chen A."/>
            <person name="Kyrpides N."/>
            <person name="Mavromatis K."/>
            <person name="Markowitz V."/>
            <person name="Palaniappan K."/>
            <person name="Ivanova N."/>
            <person name="Schaumberg A."/>
            <person name="Pati A."/>
            <person name="Liolios K."/>
            <person name="Nordberg H.P."/>
            <person name="Cantor M.N."/>
            <person name="Hua S.X."/>
            <person name="Woyke T."/>
        </authorList>
    </citation>
    <scope>NUCLEOTIDE SEQUENCE [LARGE SCALE GENOMIC DNA]</scope>
    <source>
        <strain evidence="1">DSM 17970</strain>
    </source>
</reference>
<comment type="caution">
    <text evidence="1">The sequence shown here is derived from an EMBL/GenBank/DDBJ whole genome shotgun (WGS) entry which is preliminary data.</text>
</comment>
<protein>
    <submittedName>
        <fullName evidence="1">Uncharacterized protein</fullName>
    </submittedName>
</protein>
<name>A0ABN0RTZ2_9BACT</name>
<evidence type="ECO:0000313" key="1">
    <source>
        <dbReference type="EMBL" id="EXG77711.1"/>
    </source>
</evidence>
<organism evidence="1 2">
    <name type="scientific">Xylanibacter oryzae DSM 17970</name>
    <dbReference type="NCBI Taxonomy" id="915438"/>
    <lineage>
        <taxon>Bacteria</taxon>
        <taxon>Pseudomonadati</taxon>
        <taxon>Bacteroidota</taxon>
        <taxon>Bacteroidia</taxon>
        <taxon>Bacteroidales</taxon>
        <taxon>Prevotellaceae</taxon>
        <taxon>Xylanibacter</taxon>
    </lineage>
</organism>